<reference evidence="1" key="1">
    <citation type="submission" date="2019-08" db="EMBL/GenBank/DDBJ databases">
        <authorList>
            <person name="Kucharzyk K."/>
            <person name="Murdoch R.W."/>
            <person name="Higgins S."/>
            <person name="Loffler F."/>
        </authorList>
    </citation>
    <scope>NUCLEOTIDE SEQUENCE</scope>
</reference>
<accession>A0A644Z0C5</accession>
<sequence length="61" mass="6884">MSADQQLSRVDVDRHISQNIIEYARADQHRRLAGEFLMGLCRKAQSFGADTGVAFQVIFSQ</sequence>
<proteinExistence type="predicted"/>
<comment type="caution">
    <text evidence="1">The sequence shown here is derived from an EMBL/GenBank/DDBJ whole genome shotgun (WGS) entry which is preliminary data.</text>
</comment>
<dbReference type="EMBL" id="VSSQ01006293">
    <property type="protein sequence ID" value="MPM32193.1"/>
    <property type="molecule type" value="Genomic_DNA"/>
</dbReference>
<dbReference type="AlphaFoldDB" id="A0A644Z0C5"/>
<protein>
    <submittedName>
        <fullName evidence="1">Uncharacterized protein</fullName>
    </submittedName>
</protein>
<organism evidence="1">
    <name type="scientific">bioreactor metagenome</name>
    <dbReference type="NCBI Taxonomy" id="1076179"/>
    <lineage>
        <taxon>unclassified sequences</taxon>
        <taxon>metagenomes</taxon>
        <taxon>ecological metagenomes</taxon>
    </lineage>
</organism>
<gene>
    <name evidence="1" type="ORF">SDC9_78752</name>
</gene>
<evidence type="ECO:0000313" key="1">
    <source>
        <dbReference type="EMBL" id="MPM32193.1"/>
    </source>
</evidence>
<name>A0A644Z0C5_9ZZZZ</name>